<comment type="caution">
    <text evidence="1">The sequence shown here is derived from an EMBL/GenBank/DDBJ whole genome shotgun (WGS) entry which is preliminary data.</text>
</comment>
<dbReference type="Proteomes" id="UP001064048">
    <property type="component" value="Chromosome 3"/>
</dbReference>
<keyword evidence="2" id="KW-1185">Reference proteome</keyword>
<protein>
    <submittedName>
        <fullName evidence="1">Uncharacterized protein</fullName>
    </submittedName>
</protein>
<proteinExistence type="predicted"/>
<accession>A0ACC0JU39</accession>
<name>A0ACC0JU39_CHOFU</name>
<evidence type="ECO:0000313" key="2">
    <source>
        <dbReference type="Proteomes" id="UP001064048"/>
    </source>
</evidence>
<organism evidence="1 2">
    <name type="scientific">Choristoneura fumiferana</name>
    <name type="common">Spruce budworm moth</name>
    <name type="synonym">Archips fumiferana</name>
    <dbReference type="NCBI Taxonomy" id="7141"/>
    <lineage>
        <taxon>Eukaryota</taxon>
        <taxon>Metazoa</taxon>
        <taxon>Ecdysozoa</taxon>
        <taxon>Arthropoda</taxon>
        <taxon>Hexapoda</taxon>
        <taxon>Insecta</taxon>
        <taxon>Pterygota</taxon>
        <taxon>Neoptera</taxon>
        <taxon>Endopterygota</taxon>
        <taxon>Lepidoptera</taxon>
        <taxon>Glossata</taxon>
        <taxon>Ditrysia</taxon>
        <taxon>Tortricoidea</taxon>
        <taxon>Tortricidae</taxon>
        <taxon>Tortricinae</taxon>
        <taxon>Choristoneura</taxon>
    </lineage>
</organism>
<reference evidence="1 2" key="1">
    <citation type="journal article" date="2022" name="Genome Biol. Evol.">
        <title>The Spruce Budworm Genome: Reconstructing the Evolutionary History of Antifreeze Proteins.</title>
        <authorList>
            <person name="Beliveau C."/>
            <person name="Gagne P."/>
            <person name="Picq S."/>
            <person name="Vernygora O."/>
            <person name="Keeling C.I."/>
            <person name="Pinkney K."/>
            <person name="Doucet D."/>
            <person name="Wen F."/>
            <person name="Johnston J.S."/>
            <person name="Maaroufi H."/>
            <person name="Boyle B."/>
            <person name="Laroche J."/>
            <person name="Dewar K."/>
            <person name="Juretic N."/>
            <person name="Blackburn G."/>
            <person name="Nisole A."/>
            <person name="Brunet B."/>
            <person name="Brandao M."/>
            <person name="Lumley L."/>
            <person name="Duan J."/>
            <person name="Quan G."/>
            <person name="Lucarotti C.J."/>
            <person name="Roe A.D."/>
            <person name="Sperling F.A.H."/>
            <person name="Levesque R.C."/>
            <person name="Cusson M."/>
        </authorList>
    </citation>
    <scope>NUCLEOTIDE SEQUENCE [LARGE SCALE GENOMIC DNA]</scope>
    <source>
        <strain evidence="1">Glfc:IPQL:Cfum</strain>
    </source>
</reference>
<gene>
    <name evidence="1" type="ORF">MSG28_002149</name>
</gene>
<dbReference type="EMBL" id="CM046103">
    <property type="protein sequence ID" value="KAI8427699.1"/>
    <property type="molecule type" value="Genomic_DNA"/>
</dbReference>
<evidence type="ECO:0000313" key="1">
    <source>
        <dbReference type="EMBL" id="KAI8427699.1"/>
    </source>
</evidence>
<sequence>MKHLTNDVREGRPKSAVTLENIDAVRQMIKEDRHVTYREIQECLVVDICIYDPESKNQSRVWVYEDELKPTKVIRSRSTAKKIVATFVSKSGYVGTIPLQDRRTVNDDWHTTICLPSIFDQLRKNNPNRRIILHHDNASSHTVQLSHNKWCRDRGNAGAARHVADVVDNNTTINTPVDGLNGASSLSKSLFIKEAARGDADESSLILEVKVTEWGGGLIREETCACASPSEVAALYTRARVPPLLNAARTTHTQQRGTIPGAPALHGACTTTPAVEVCINKRKRTRRLIIRTRRLTSDHFRRLGMPAKLGVVALAAAMSRHTCLAVTALLAVLCVADAQRRLALPDPRSCANNSWKNICNLKWQWAGQIAQRTDNRWGRKVLEWRPRTGRRSVGRPPTSYRWMQVASCRSLWRSKRELGL</sequence>